<evidence type="ECO:0000256" key="1">
    <source>
        <dbReference type="HAMAP-Rule" id="MF_01041"/>
    </source>
</evidence>
<reference evidence="3" key="1">
    <citation type="journal article" date="2019" name="Int. J. Syst. Evol. Microbiol.">
        <title>The Global Catalogue of Microorganisms (GCM) 10K type strain sequencing project: providing services to taxonomists for standard genome sequencing and annotation.</title>
        <authorList>
            <consortium name="The Broad Institute Genomics Platform"/>
            <consortium name="The Broad Institute Genome Sequencing Center for Infectious Disease"/>
            <person name="Wu L."/>
            <person name="Ma J."/>
        </authorList>
    </citation>
    <scope>NUCLEOTIDE SEQUENCE [LARGE SCALE GENOMIC DNA]</scope>
    <source>
        <strain evidence="3">R28</strain>
    </source>
</reference>
<keyword evidence="3" id="KW-1185">Reference proteome</keyword>
<dbReference type="SUPFAM" id="SSF158504">
    <property type="entry name" value="BH2638-like"/>
    <property type="match status" value="1"/>
</dbReference>
<dbReference type="InterPro" id="IPR023324">
    <property type="entry name" value="BH2638-like_sf"/>
</dbReference>
<name>A0ABW4W151_9BACI</name>
<accession>A0ABW4W151</accession>
<sequence length="90" mass="10762">MNYQYPFDISWTKQEVIDVVQFFSLIEQAYERGVSREQLMSAYRKFKQIVPSKSEEKQFFTDFENESGYSSYHAVKKAIENKEAQNIKMK</sequence>
<dbReference type="PIRSF" id="PIRSF037260">
    <property type="entry name" value="UPF0223"/>
    <property type="match status" value="1"/>
</dbReference>
<comment type="caution">
    <text evidence="2">The sequence shown here is derived from an EMBL/GenBank/DDBJ whole genome shotgun (WGS) entry which is preliminary data.</text>
</comment>
<dbReference type="Proteomes" id="UP001597383">
    <property type="component" value="Unassembled WGS sequence"/>
</dbReference>
<organism evidence="2 3">
    <name type="scientific">Ornithinibacillus salinisoli</name>
    <dbReference type="NCBI Taxonomy" id="1848459"/>
    <lineage>
        <taxon>Bacteria</taxon>
        <taxon>Bacillati</taxon>
        <taxon>Bacillota</taxon>
        <taxon>Bacilli</taxon>
        <taxon>Bacillales</taxon>
        <taxon>Bacillaceae</taxon>
        <taxon>Ornithinibacillus</taxon>
    </lineage>
</organism>
<dbReference type="InterPro" id="IPR007920">
    <property type="entry name" value="UPF0223"/>
</dbReference>
<dbReference type="HAMAP" id="MF_01041">
    <property type="entry name" value="UPF0223"/>
    <property type="match status" value="1"/>
</dbReference>
<comment type="similarity">
    <text evidence="1">Belongs to the UPF0223 family.</text>
</comment>
<dbReference type="RefSeq" id="WP_377555543.1">
    <property type="nucleotide sequence ID" value="NZ_JBHUHQ010000013.1"/>
</dbReference>
<gene>
    <name evidence="2" type="ORF">ACFSJF_06805</name>
</gene>
<proteinExistence type="inferred from homology"/>
<dbReference type="Pfam" id="PF05256">
    <property type="entry name" value="UPF0223"/>
    <property type="match status" value="1"/>
</dbReference>
<dbReference type="EMBL" id="JBHUHQ010000013">
    <property type="protein sequence ID" value="MFD2043965.1"/>
    <property type="molecule type" value="Genomic_DNA"/>
</dbReference>
<evidence type="ECO:0000313" key="2">
    <source>
        <dbReference type="EMBL" id="MFD2043965.1"/>
    </source>
</evidence>
<dbReference type="Gene3D" id="1.10.220.80">
    <property type="entry name" value="BH2638-like"/>
    <property type="match status" value="1"/>
</dbReference>
<dbReference type="NCBIfam" id="NF003353">
    <property type="entry name" value="PRK04387.1"/>
    <property type="match status" value="1"/>
</dbReference>
<protein>
    <recommendedName>
        <fullName evidence="1">UPF0223 protein ACFSJF_06805</fullName>
    </recommendedName>
</protein>
<evidence type="ECO:0000313" key="3">
    <source>
        <dbReference type="Proteomes" id="UP001597383"/>
    </source>
</evidence>